<dbReference type="Gene3D" id="1.10.443.10">
    <property type="entry name" value="Intergrase catalytic core"/>
    <property type="match status" value="1"/>
</dbReference>
<dbReference type="AlphaFoldDB" id="A0A081CWX8"/>
<accession>A0A081CWX8</accession>
<keyword evidence="2" id="KW-0229">DNA integration</keyword>
<dbReference type="OrthoDB" id="9795573at2"/>
<dbReference type="PANTHER" id="PTHR30629">
    <property type="entry name" value="PROPHAGE INTEGRASE"/>
    <property type="match status" value="1"/>
</dbReference>
<dbReference type="PROSITE" id="PS51898">
    <property type="entry name" value="TYR_RECOMBINASE"/>
    <property type="match status" value="1"/>
</dbReference>
<dbReference type="CDD" id="cd00801">
    <property type="entry name" value="INT_P4_C"/>
    <property type="match status" value="1"/>
</dbReference>
<dbReference type="GO" id="GO:0003677">
    <property type="term" value="F:DNA binding"/>
    <property type="evidence" value="ECO:0007669"/>
    <property type="project" value="UniProtKB-KW"/>
</dbReference>
<dbReference type="InterPro" id="IPR050808">
    <property type="entry name" value="Phage_Integrase"/>
</dbReference>
<dbReference type="Pfam" id="PF00589">
    <property type="entry name" value="Phage_integrase"/>
    <property type="match status" value="1"/>
</dbReference>
<evidence type="ECO:0000256" key="2">
    <source>
        <dbReference type="ARBA" id="ARBA00022908"/>
    </source>
</evidence>
<dbReference type="eggNOG" id="COG0582">
    <property type="taxonomic scope" value="Bacteria"/>
</dbReference>
<feature type="domain" description="Tyr recombinase" evidence="5">
    <location>
        <begin position="237"/>
        <end position="432"/>
    </location>
</feature>
<dbReference type="Gene3D" id="1.10.150.130">
    <property type="match status" value="1"/>
</dbReference>
<dbReference type="EMBL" id="BBJU01000015">
    <property type="protein sequence ID" value="GAK71174.1"/>
    <property type="molecule type" value="Genomic_DNA"/>
</dbReference>
<evidence type="ECO:0000256" key="4">
    <source>
        <dbReference type="ARBA" id="ARBA00023172"/>
    </source>
</evidence>
<proteinExistence type="inferred from homology"/>
<comment type="caution">
    <text evidence="6">The sequence shown here is derived from an EMBL/GenBank/DDBJ whole genome shotgun (WGS) entry which is preliminary data.</text>
</comment>
<evidence type="ECO:0000256" key="3">
    <source>
        <dbReference type="ARBA" id="ARBA00023125"/>
    </source>
</evidence>
<name>A0A081CWX8_9HYPH</name>
<dbReference type="InterPro" id="IPR013762">
    <property type="entry name" value="Integrase-like_cat_sf"/>
</dbReference>
<keyword evidence="3" id="KW-0238">DNA-binding</keyword>
<evidence type="ECO:0000313" key="6">
    <source>
        <dbReference type="EMBL" id="GAK71174.1"/>
    </source>
</evidence>
<dbReference type="RefSeq" id="WP_045230729.1">
    <property type="nucleotide sequence ID" value="NZ_BBJU01000015.1"/>
</dbReference>
<dbReference type="Proteomes" id="UP000028701">
    <property type="component" value="Unassembled WGS sequence"/>
</dbReference>
<evidence type="ECO:0000256" key="1">
    <source>
        <dbReference type="ARBA" id="ARBA00008857"/>
    </source>
</evidence>
<keyword evidence="4" id="KW-0233">DNA recombination</keyword>
<gene>
    <name evidence="6" type="ORF">RRU01S_15_00990</name>
</gene>
<organism evidence="6 7">
    <name type="scientific">Agrobacterium rubi TR3 = NBRC 13261</name>
    <dbReference type="NCBI Taxonomy" id="1368415"/>
    <lineage>
        <taxon>Bacteria</taxon>
        <taxon>Pseudomonadati</taxon>
        <taxon>Pseudomonadota</taxon>
        <taxon>Alphaproteobacteria</taxon>
        <taxon>Hyphomicrobiales</taxon>
        <taxon>Rhizobiaceae</taxon>
        <taxon>Rhizobium/Agrobacterium group</taxon>
        <taxon>Agrobacterium</taxon>
    </lineage>
</organism>
<dbReference type="Pfam" id="PF13356">
    <property type="entry name" value="Arm-DNA-bind_3"/>
    <property type="match status" value="1"/>
</dbReference>
<reference evidence="6 7" key="1">
    <citation type="submission" date="2014-08" db="EMBL/GenBank/DDBJ databases">
        <title>Whole genome shotgun sequence of Rhizobium rubi NBRC 13261.</title>
        <authorList>
            <person name="Katano-Makiyama Y."/>
            <person name="Hosoyama A."/>
            <person name="Hashimoto M."/>
            <person name="Hosoyama Y."/>
            <person name="Noguchi M."/>
            <person name="Tsuchikane K."/>
            <person name="Uohara A."/>
            <person name="Ohji S."/>
            <person name="Ichikawa N."/>
            <person name="Kimura A."/>
            <person name="Yamazoe A."/>
            <person name="Fujita N."/>
        </authorList>
    </citation>
    <scope>NUCLEOTIDE SEQUENCE [LARGE SCALE GENOMIC DNA]</scope>
    <source>
        <strain evidence="6 7">NBRC 13261</strain>
    </source>
</reference>
<dbReference type="Gene3D" id="3.30.160.390">
    <property type="entry name" value="Integrase, DNA-binding domain"/>
    <property type="match status" value="1"/>
</dbReference>
<dbReference type="GO" id="GO:0015074">
    <property type="term" value="P:DNA integration"/>
    <property type="evidence" value="ECO:0007669"/>
    <property type="project" value="UniProtKB-KW"/>
</dbReference>
<dbReference type="InterPro" id="IPR011010">
    <property type="entry name" value="DNA_brk_join_enz"/>
</dbReference>
<evidence type="ECO:0000259" key="5">
    <source>
        <dbReference type="PROSITE" id="PS51898"/>
    </source>
</evidence>
<dbReference type="InterPro" id="IPR010998">
    <property type="entry name" value="Integrase_recombinase_N"/>
</dbReference>
<dbReference type="InterPro" id="IPR025166">
    <property type="entry name" value="Integrase_DNA_bind_dom"/>
</dbReference>
<dbReference type="PANTHER" id="PTHR30629:SF2">
    <property type="entry name" value="PROPHAGE INTEGRASE INTS-RELATED"/>
    <property type="match status" value="1"/>
</dbReference>
<sequence length="458" mass="51074">MAKRSAKTLTILAVKGAQGNGVTRQEIPDAALPGLYLVIQPGGSKSWALRYRQDGKPAKLTLGPVINERESPLDGDPSIGSGMTLTEARKVARRELQALTEGQSLARRKAEVAVLAASKALDEDFLVERLASKFIERYAKPKNKTWTETERQFKKEIGYRDEATGTTFKADWFGRDVRDLRKADVVKLLDSIVDRGSAITSNRVYATLSTWFGWMVGRDIIASNPMTGLRKLSVESSRDRILTDDELRVFWAATLAHPYPFGPMWRLLLVTAQRRQEVAGLEWSELSLGDDPHWLLPRSRSKNGRENFLPLCDMGKAELKAIDRQKGQRFVFSTTGQTAVSGFSRSKARLDATMVAIMQQEANERGEDASKVRLQQWGLHDLRRTAASGMARLGQPIHVIEAILNHTGGSISGVAAVYNRHDYRDEKRSALIAWEDFVSRLVTTESAGNVIQLRNGRL</sequence>
<dbReference type="GO" id="GO:0006310">
    <property type="term" value="P:DNA recombination"/>
    <property type="evidence" value="ECO:0007669"/>
    <property type="project" value="UniProtKB-KW"/>
</dbReference>
<comment type="similarity">
    <text evidence="1">Belongs to the 'phage' integrase family.</text>
</comment>
<evidence type="ECO:0000313" key="7">
    <source>
        <dbReference type="Proteomes" id="UP000028701"/>
    </source>
</evidence>
<dbReference type="SUPFAM" id="SSF56349">
    <property type="entry name" value="DNA breaking-rejoining enzymes"/>
    <property type="match status" value="1"/>
</dbReference>
<dbReference type="InterPro" id="IPR038488">
    <property type="entry name" value="Integrase_DNA-bd_sf"/>
</dbReference>
<protein>
    <submittedName>
        <fullName evidence="6">Putative integrase</fullName>
    </submittedName>
</protein>
<dbReference type="InterPro" id="IPR002104">
    <property type="entry name" value="Integrase_catalytic"/>
</dbReference>